<reference evidence="1" key="1">
    <citation type="journal article" date="2023" name="Mol. Phylogenet. Evol.">
        <title>Genome-scale phylogeny and comparative genomics of the fungal order Sordariales.</title>
        <authorList>
            <person name="Hensen N."/>
            <person name="Bonometti L."/>
            <person name="Westerberg I."/>
            <person name="Brannstrom I.O."/>
            <person name="Guillou S."/>
            <person name="Cros-Aarteil S."/>
            <person name="Calhoun S."/>
            <person name="Haridas S."/>
            <person name="Kuo A."/>
            <person name="Mondo S."/>
            <person name="Pangilinan J."/>
            <person name="Riley R."/>
            <person name="LaButti K."/>
            <person name="Andreopoulos B."/>
            <person name="Lipzen A."/>
            <person name="Chen C."/>
            <person name="Yan M."/>
            <person name="Daum C."/>
            <person name="Ng V."/>
            <person name="Clum A."/>
            <person name="Steindorff A."/>
            <person name="Ohm R.A."/>
            <person name="Martin F."/>
            <person name="Silar P."/>
            <person name="Natvig D.O."/>
            <person name="Lalanne C."/>
            <person name="Gautier V."/>
            <person name="Ament-Velasquez S.L."/>
            <person name="Kruys A."/>
            <person name="Hutchinson M.I."/>
            <person name="Powell A.J."/>
            <person name="Barry K."/>
            <person name="Miller A.N."/>
            <person name="Grigoriev I.V."/>
            <person name="Debuchy R."/>
            <person name="Gladieux P."/>
            <person name="Hiltunen Thoren M."/>
            <person name="Johannesson H."/>
        </authorList>
    </citation>
    <scope>NUCLEOTIDE SEQUENCE</scope>
    <source>
        <strain evidence="1">CBS 123565</strain>
    </source>
</reference>
<name>A0AAN6ZHI7_9PEZI</name>
<gene>
    <name evidence="1" type="ORF">BT67DRAFT_121065</name>
</gene>
<keyword evidence="2" id="KW-1185">Reference proteome</keyword>
<dbReference type="Proteomes" id="UP001304895">
    <property type="component" value="Unassembled WGS sequence"/>
</dbReference>
<accession>A0AAN6ZHI7</accession>
<comment type="caution">
    <text evidence="1">The sequence shown here is derived from an EMBL/GenBank/DDBJ whole genome shotgun (WGS) entry which is preliminary data.</text>
</comment>
<proteinExistence type="predicted"/>
<sequence>MQGYRNPIPAPPFRLAHAFQPRGTVHYPARLLLRPAQLHPHTYITPSTQWPPHPNRPPPFCPTSVQQYGGSTDINIKPLKSDPTPRMETSRIQLLRWHHPIFALLRPNHPTHHPSNLPINEEDTGARSLVPRPATEAICKPSRHPTSTHLKTNSCTSSVASLFPLRPASALLARQAVAWWSTLVHS</sequence>
<evidence type="ECO:0000313" key="1">
    <source>
        <dbReference type="EMBL" id="KAK4137784.1"/>
    </source>
</evidence>
<evidence type="ECO:0000313" key="2">
    <source>
        <dbReference type="Proteomes" id="UP001304895"/>
    </source>
</evidence>
<protein>
    <submittedName>
        <fullName evidence="1">Uncharacterized protein</fullName>
    </submittedName>
</protein>
<dbReference type="AlphaFoldDB" id="A0AAN6ZHI7"/>
<reference evidence="1" key="2">
    <citation type="submission" date="2023-05" db="EMBL/GenBank/DDBJ databases">
        <authorList>
            <consortium name="Lawrence Berkeley National Laboratory"/>
            <person name="Steindorff A."/>
            <person name="Hensen N."/>
            <person name="Bonometti L."/>
            <person name="Westerberg I."/>
            <person name="Brannstrom I.O."/>
            <person name="Guillou S."/>
            <person name="Cros-Aarteil S."/>
            <person name="Calhoun S."/>
            <person name="Haridas S."/>
            <person name="Kuo A."/>
            <person name="Mondo S."/>
            <person name="Pangilinan J."/>
            <person name="Riley R."/>
            <person name="Labutti K."/>
            <person name="Andreopoulos B."/>
            <person name="Lipzen A."/>
            <person name="Chen C."/>
            <person name="Yanf M."/>
            <person name="Daum C."/>
            <person name="Ng V."/>
            <person name="Clum A."/>
            <person name="Ohm R."/>
            <person name="Martin F."/>
            <person name="Silar P."/>
            <person name="Natvig D."/>
            <person name="Lalanne C."/>
            <person name="Gautier V."/>
            <person name="Ament-Velasquez S.L."/>
            <person name="Kruys A."/>
            <person name="Hutchinson M.I."/>
            <person name="Powell A.J."/>
            <person name="Barry K."/>
            <person name="Miller A.N."/>
            <person name="Grigoriev I.V."/>
            <person name="Debuchy R."/>
            <person name="Gladieux P."/>
            <person name="Thoren M.H."/>
            <person name="Johannesson H."/>
        </authorList>
    </citation>
    <scope>NUCLEOTIDE SEQUENCE</scope>
    <source>
        <strain evidence="1">CBS 123565</strain>
    </source>
</reference>
<dbReference type="EMBL" id="MU853402">
    <property type="protein sequence ID" value="KAK4137784.1"/>
    <property type="molecule type" value="Genomic_DNA"/>
</dbReference>
<organism evidence="1 2">
    <name type="scientific">Trichocladium antarcticum</name>
    <dbReference type="NCBI Taxonomy" id="1450529"/>
    <lineage>
        <taxon>Eukaryota</taxon>
        <taxon>Fungi</taxon>
        <taxon>Dikarya</taxon>
        <taxon>Ascomycota</taxon>
        <taxon>Pezizomycotina</taxon>
        <taxon>Sordariomycetes</taxon>
        <taxon>Sordariomycetidae</taxon>
        <taxon>Sordariales</taxon>
        <taxon>Chaetomiaceae</taxon>
        <taxon>Trichocladium</taxon>
    </lineage>
</organism>